<dbReference type="AlphaFoldDB" id="A0A0H2S1P7"/>
<gene>
    <name evidence="4" type="ORF">SCHPADRAFT_127484</name>
</gene>
<organism evidence="4 5">
    <name type="scientific">Schizopora paradoxa</name>
    <dbReference type="NCBI Taxonomy" id="27342"/>
    <lineage>
        <taxon>Eukaryota</taxon>
        <taxon>Fungi</taxon>
        <taxon>Dikarya</taxon>
        <taxon>Basidiomycota</taxon>
        <taxon>Agaricomycotina</taxon>
        <taxon>Agaricomycetes</taxon>
        <taxon>Hymenochaetales</taxon>
        <taxon>Schizoporaceae</taxon>
        <taxon>Schizopora</taxon>
    </lineage>
</organism>
<evidence type="ECO:0000313" key="5">
    <source>
        <dbReference type="Proteomes" id="UP000053477"/>
    </source>
</evidence>
<evidence type="ECO:0000256" key="2">
    <source>
        <dbReference type="SAM" id="Phobius"/>
    </source>
</evidence>
<feature type="transmembrane region" description="Helical" evidence="2">
    <location>
        <begin position="92"/>
        <end position="112"/>
    </location>
</feature>
<keyword evidence="2" id="KW-0472">Membrane</keyword>
<reference evidence="4 5" key="1">
    <citation type="submission" date="2015-04" db="EMBL/GenBank/DDBJ databases">
        <title>Complete genome sequence of Schizopora paradoxa KUC8140, a cosmopolitan wood degrader in East Asia.</title>
        <authorList>
            <consortium name="DOE Joint Genome Institute"/>
            <person name="Min B."/>
            <person name="Park H."/>
            <person name="Jang Y."/>
            <person name="Kim J.-J."/>
            <person name="Kim K.H."/>
            <person name="Pangilinan J."/>
            <person name="Lipzen A."/>
            <person name="Riley R."/>
            <person name="Grigoriev I.V."/>
            <person name="Spatafora J.W."/>
            <person name="Choi I.-G."/>
        </authorList>
    </citation>
    <scope>NUCLEOTIDE SEQUENCE [LARGE SCALE GENOMIC DNA]</scope>
    <source>
        <strain evidence="4 5">KUC8140</strain>
    </source>
</reference>
<feature type="chain" id="PRO_5005202140" evidence="3">
    <location>
        <begin position="21"/>
        <end position="211"/>
    </location>
</feature>
<name>A0A0H2S1P7_9AGAM</name>
<proteinExistence type="predicted"/>
<dbReference type="Proteomes" id="UP000053477">
    <property type="component" value="Unassembled WGS sequence"/>
</dbReference>
<keyword evidence="3" id="KW-0732">Signal</keyword>
<protein>
    <submittedName>
        <fullName evidence="4">Uncharacterized protein</fullName>
    </submittedName>
</protein>
<dbReference type="OrthoDB" id="2560085at2759"/>
<feature type="transmembrane region" description="Helical" evidence="2">
    <location>
        <begin position="157"/>
        <end position="181"/>
    </location>
</feature>
<feature type="transmembrane region" description="Helical" evidence="2">
    <location>
        <begin position="55"/>
        <end position="80"/>
    </location>
</feature>
<keyword evidence="2" id="KW-1133">Transmembrane helix</keyword>
<sequence>MRSPVTAILLFLAFAWAVIGGSVGINALVKSRNTKNFVKDHSPQGVDVNINTNDIFRSGVVLTVACGVLAITALVALNVFFFQRPRAGKLDFSRVLAPLMLFFTLWVFATLIPVTDFAVNRSAIVTATAGGVPVPQSLVDQVQAALGVSPKYWDQHYIHLMAILPWITVLFGFLASIALFAHARRPTAAANTTGANGSREEKEYVEQSSVA</sequence>
<keyword evidence="5" id="KW-1185">Reference proteome</keyword>
<evidence type="ECO:0000256" key="1">
    <source>
        <dbReference type="SAM" id="MobiDB-lite"/>
    </source>
</evidence>
<dbReference type="EMBL" id="KQ085896">
    <property type="protein sequence ID" value="KLO18275.1"/>
    <property type="molecule type" value="Genomic_DNA"/>
</dbReference>
<keyword evidence="2" id="KW-0812">Transmembrane</keyword>
<accession>A0A0H2S1P7</accession>
<evidence type="ECO:0000256" key="3">
    <source>
        <dbReference type="SAM" id="SignalP"/>
    </source>
</evidence>
<dbReference type="STRING" id="27342.A0A0H2S1P7"/>
<feature type="signal peptide" evidence="3">
    <location>
        <begin position="1"/>
        <end position="20"/>
    </location>
</feature>
<dbReference type="InParanoid" id="A0A0H2S1P7"/>
<feature type="region of interest" description="Disordered" evidence="1">
    <location>
        <begin position="190"/>
        <end position="211"/>
    </location>
</feature>
<evidence type="ECO:0000313" key="4">
    <source>
        <dbReference type="EMBL" id="KLO18275.1"/>
    </source>
</evidence>